<evidence type="ECO:0000256" key="1">
    <source>
        <dbReference type="SAM" id="SignalP"/>
    </source>
</evidence>
<evidence type="ECO:0000313" key="3">
    <source>
        <dbReference type="WBParaSite" id="nRc.2.0.1.t37271-RA"/>
    </source>
</evidence>
<protein>
    <submittedName>
        <fullName evidence="3">ATP synthase F0 subunit 8</fullName>
    </submittedName>
</protein>
<keyword evidence="2" id="KW-1185">Reference proteome</keyword>
<evidence type="ECO:0000313" key="2">
    <source>
        <dbReference type="Proteomes" id="UP000887565"/>
    </source>
</evidence>
<feature type="signal peptide" evidence="1">
    <location>
        <begin position="1"/>
        <end position="22"/>
    </location>
</feature>
<name>A0A915KH14_ROMCU</name>
<sequence length="127" mass="14209">MSITLMAVLILWILLLRKFSRCLWSTWKKAITPRSTFSRELRGIISSILSTVRTARYISMPIKIKVVTNTTIGLTTDATNMNFVKNLPAICSPIDVNSNDNIRESPITLTKASSLPDLCRPALSTRL</sequence>
<dbReference type="Proteomes" id="UP000887565">
    <property type="component" value="Unplaced"/>
</dbReference>
<dbReference type="WBParaSite" id="nRc.2.0.1.t37271-RA">
    <property type="protein sequence ID" value="nRc.2.0.1.t37271-RA"/>
    <property type="gene ID" value="nRc.2.0.1.g37271"/>
</dbReference>
<reference evidence="3" key="1">
    <citation type="submission" date="2022-11" db="UniProtKB">
        <authorList>
            <consortium name="WormBaseParasite"/>
        </authorList>
    </citation>
    <scope>IDENTIFICATION</scope>
</reference>
<organism evidence="2 3">
    <name type="scientific">Romanomermis culicivorax</name>
    <name type="common">Nematode worm</name>
    <dbReference type="NCBI Taxonomy" id="13658"/>
    <lineage>
        <taxon>Eukaryota</taxon>
        <taxon>Metazoa</taxon>
        <taxon>Ecdysozoa</taxon>
        <taxon>Nematoda</taxon>
        <taxon>Enoplea</taxon>
        <taxon>Dorylaimia</taxon>
        <taxon>Mermithida</taxon>
        <taxon>Mermithoidea</taxon>
        <taxon>Mermithidae</taxon>
        <taxon>Romanomermis</taxon>
    </lineage>
</organism>
<accession>A0A915KH14</accession>
<feature type="chain" id="PRO_5037642595" evidence="1">
    <location>
        <begin position="23"/>
        <end position="127"/>
    </location>
</feature>
<proteinExistence type="predicted"/>
<dbReference type="AlphaFoldDB" id="A0A915KH14"/>
<keyword evidence="1" id="KW-0732">Signal</keyword>